<dbReference type="RefSeq" id="XP_030624999.1">
    <property type="nucleotide sequence ID" value="XM_030769139.1"/>
</dbReference>
<evidence type="ECO:0000256" key="20">
    <source>
        <dbReference type="ARBA" id="ARBA00023298"/>
    </source>
</evidence>
<dbReference type="Pfam" id="PF01823">
    <property type="entry name" value="MACPF"/>
    <property type="match status" value="1"/>
</dbReference>
<evidence type="ECO:0000313" key="27">
    <source>
        <dbReference type="RefSeq" id="XP_030624999.1"/>
    </source>
</evidence>
<keyword evidence="4" id="KW-1134">Transmembrane beta strand</keyword>
<dbReference type="CTD" id="393611"/>
<dbReference type="SMART" id="SM00057">
    <property type="entry name" value="FIMAC"/>
    <property type="match status" value="2"/>
</dbReference>
<dbReference type="CDD" id="cd00033">
    <property type="entry name" value="CCP"/>
    <property type="match status" value="2"/>
</dbReference>
<dbReference type="Gene3D" id="2.20.100.10">
    <property type="entry name" value="Thrombospondin type-1 (TSP1) repeat"/>
    <property type="match status" value="3"/>
</dbReference>
<dbReference type="Pfam" id="PF21195">
    <property type="entry name" value="EGF_C8A_B_C6"/>
    <property type="match status" value="1"/>
</dbReference>
<comment type="subcellular location">
    <subcellularLocation>
        <location evidence="2">Secreted</location>
    </subcellularLocation>
    <subcellularLocation>
        <location evidence="1">Target cell membrane</location>
        <topology evidence="1">Multi-pass membrane protein</topology>
    </subcellularLocation>
</comment>
<keyword evidence="16" id="KW-0473">Membrane attack complex</keyword>
<dbReference type="GO" id="GO:0044218">
    <property type="term" value="C:other organism cell membrane"/>
    <property type="evidence" value="ECO:0007669"/>
    <property type="project" value="UniProtKB-KW"/>
</dbReference>
<keyword evidence="20" id="KW-1053">Target membrane</keyword>
<dbReference type="SMART" id="SM00457">
    <property type="entry name" value="MACPF"/>
    <property type="match status" value="1"/>
</dbReference>
<evidence type="ECO:0000259" key="24">
    <source>
        <dbReference type="PROSITE" id="PS50923"/>
    </source>
</evidence>
<sequence length="940" mass="106170">MDQNAALLTLFSIMGSLTSTMACFCDHYPWSQWSVCTKTCNYGTQSRRRAIRYDEHYHKNNCAMLCNTYESRACNVEACPIHCLLSDYGPWSECSPCAKKQFRTRSVLRPAQFGGEDCPQTLMEDRPCHPKKECRIEPVNCGDMFTCDSGRCIKRSLVCNAQNDCGDNSDEQNCGKLSKACHTDRVYEFLPGAQLMGNGFDVLAEAMKGTVLDNSFMGQYCNLTRGKVNRKFYRLPANIESYDFKVENLEDFKQESMPVKTDPIELASEVSYTGSGSMSSGRDIFIPIFFYLGRSRWSTNSNSFKSTAKASQQKDSKFFRVHQVVATSTFKTKDSDLYLSDTFLKFLNNLPLEYNYALYRQIFQEFGTHYFASGTLGGIYDLIYQFDKEELKTSGLTNEEVKNCINKESSIFALVYWSSSKVNRCGTNTMTEKYEGSFLKSSEKSISKVRGGRSQFAAALAWEKKGASPDSTVYKDWVKSTLDNPTVVEYELLPIVNLVRGFPCAVTKRMHMERAFTEYLGAFDPCKCAPCPNNARPVLSGTECMCVCQTGTYGSNCEKRAKDYTSEVVDGRWSCWTAWTPCDSSMKTHRTRACNNPEPINGGKPCQGPDKQEKECFISIFQQQNVCINDDDFEKEKELVTLPPGTPGCVRPKPPSSSRLRINKFQYAVGEHDEFLCFTGFELEGYQLIHCKEDGTWEEPKGKCIKRVCSGPAIPTGLSMYPVKDEYRIGDTIMLSCDAKGMSLSGPRYYTCKKSLSWEPPIAEDLHCQPDEPFVPDSSCKKGERRDGSKCVCIPQEECSSYAEEFCIFDAEKGTSKMMSYCAFHAGRCHGDKLHFMNEGPCTGDEDALEWAKFRANLTDSSAVQEPCGEDTCYEWESCSGSKTCECKFPRDCAKDGEHMYCLHMLKTKNKRSMNLCFMATMKCRKMEFELLHEGPCESS</sequence>
<dbReference type="InterPro" id="IPR001862">
    <property type="entry name" value="MAC_perforin"/>
</dbReference>
<evidence type="ECO:0000256" key="21">
    <source>
        <dbReference type="PROSITE-ProRule" id="PRU00124"/>
    </source>
</evidence>
<evidence type="ECO:0000256" key="19">
    <source>
        <dbReference type="ARBA" id="ARBA00023180"/>
    </source>
</evidence>
<dbReference type="Gene3D" id="3.30.60.30">
    <property type="match status" value="2"/>
</dbReference>
<dbReference type="PROSITE" id="PS01209">
    <property type="entry name" value="LDLRA_1"/>
    <property type="match status" value="1"/>
</dbReference>
<feature type="disulfide bond" evidence="21">
    <location>
        <begin position="147"/>
        <end position="165"/>
    </location>
</feature>
<keyword evidence="10" id="KW-0812">Transmembrane</keyword>
<dbReference type="SMART" id="SM00192">
    <property type="entry name" value="LDLa"/>
    <property type="match status" value="1"/>
</dbReference>
<dbReference type="SMART" id="SM00032">
    <property type="entry name" value="CCP"/>
    <property type="match status" value="2"/>
</dbReference>
<evidence type="ECO:0000256" key="11">
    <source>
        <dbReference type="ARBA" id="ARBA00022729"/>
    </source>
</evidence>
<dbReference type="Pfam" id="PF21288">
    <property type="entry name" value="Kazal_C6"/>
    <property type="match status" value="1"/>
</dbReference>
<evidence type="ECO:0000256" key="4">
    <source>
        <dbReference type="ARBA" id="ARBA00022452"/>
    </source>
</evidence>
<dbReference type="Gene3D" id="2.10.70.10">
    <property type="entry name" value="Complement Module, domain 1"/>
    <property type="match status" value="2"/>
</dbReference>
<feature type="disulfide bond" evidence="21">
    <location>
        <begin position="159"/>
        <end position="174"/>
    </location>
</feature>
<dbReference type="Pfam" id="PF00090">
    <property type="entry name" value="TSP_1"/>
    <property type="match status" value="3"/>
</dbReference>
<dbReference type="PRINTS" id="PR00764">
    <property type="entry name" value="COMPLEMENTC9"/>
</dbReference>
<evidence type="ECO:0000256" key="16">
    <source>
        <dbReference type="ARBA" id="ARBA00023058"/>
    </source>
</evidence>
<dbReference type="AlphaFoldDB" id="A0A6J2UYA0"/>
<evidence type="ECO:0000256" key="17">
    <source>
        <dbReference type="ARBA" id="ARBA00023136"/>
    </source>
</evidence>
<dbReference type="CDD" id="cd00112">
    <property type="entry name" value="LDLa"/>
    <property type="match status" value="1"/>
</dbReference>
<organism evidence="26 27">
    <name type="scientific">Chanos chanos</name>
    <name type="common">Milkfish</name>
    <name type="synonym">Mugil chanos</name>
    <dbReference type="NCBI Taxonomy" id="29144"/>
    <lineage>
        <taxon>Eukaryota</taxon>
        <taxon>Metazoa</taxon>
        <taxon>Chordata</taxon>
        <taxon>Craniata</taxon>
        <taxon>Vertebrata</taxon>
        <taxon>Euteleostomi</taxon>
        <taxon>Actinopterygii</taxon>
        <taxon>Neopterygii</taxon>
        <taxon>Teleostei</taxon>
        <taxon>Ostariophysi</taxon>
        <taxon>Gonorynchiformes</taxon>
        <taxon>Chanidae</taxon>
        <taxon>Chanos</taxon>
    </lineage>
</organism>
<evidence type="ECO:0000256" key="18">
    <source>
        <dbReference type="ARBA" id="ARBA00023157"/>
    </source>
</evidence>
<feature type="disulfide bond" evidence="22">
    <location>
        <begin position="677"/>
        <end position="704"/>
    </location>
</feature>
<evidence type="ECO:0000256" key="15">
    <source>
        <dbReference type="ARBA" id="ARBA00022875"/>
    </source>
</evidence>
<dbReference type="InterPro" id="IPR023415">
    <property type="entry name" value="LDLR_class-A_CS"/>
</dbReference>
<dbReference type="InParanoid" id="A0A6J2UYA0"/>
<dbReference type="PROSITE" id="PS00279">
    <property type="entry name" value="MACPF_1"/>
    <property type="match status" value="1"/>
</dbReference>
<dbReference type="InterPro" id="IPR036383">
    <property type="entry name" value="TSP1_rpt_sf"/>
</dbReference>
<dbReference type="InterPro" id="IPR003884">
    <property type="entry name" value="FacI_MAC"/>
</dbReference>
<dbReference type="PROSITE" id="PS50068">
    <property type="entry name" value="LDLRA_2"/>
    <property type="match status" value="1"/>
</dbReference>
<dbReference type="PROSITE" id="PS50923">
    <property type="entry name" value="SUSHI"/>
    <property type="match status" value="2"/>
</dbReference>
<dbReference type="InterPro" id="IPR000884">
    <property type="entry name" value="TSP1_rpt"/>
</dbReference>
<dbReference type="FunFam" id="4.10.400.10:FF:000065">
    <property type="entry name" value="Transmembrane protease serine 7"/>
    <property type="match status" value="1"/>
</dbReference>
<keyword evidence="9 22" id="KW-0768">Sushi</keyword>
<comment type="similarity">
    <text evidence="3">Belongs to the complement C6/C7/C8/C9 family.</text>
</comment>
<dbReference type="InterPro" id="IPR048828">
    <property type="entry name" value="C6_KAZAL"/>
</dbReference>
<dbReference type="SUPFAM" id="SSF57424">
    <property type="entry name" value="LDL receptor-like module"/>
    <property type="match status" value="1"/>
</dbReference>
<dbReference type="PANTHER" id="PTHR45742:SF4">
    <property type="entry name" value="COMPLEMENT COMPONENT C6"/>
    <property type="match status" value="1"/>
</dbReference>
<dbReference type="Gene3D" id="4.10.400.10">
    <property type="entry name" value="Low-density Lipoprotein Receptor"/>
    <property type="match status" value="1"/>
</dbReference>
<feature type="disulfide bond" evidence="22">
    <location>
        <begin position="709"/>
        <end position="752"/>
    </location>
</feature>
<dbReference type="InterPro" id="IPR036055">
    <property type="entry name" value="LDL_receptor-like_sf"/>
</dbReference>
<feature type="signal peptide" evidence="23">
    <location>
        <begin position="1"/>
        <end position="22"/>
    </location>
</feature>
<feature type="domain" description="Sushi" evidence="24">
    <location>
        <begin position="647"/>
        <end position="706"/>
    </location>
</feature>
<evidence type="ECO:0000256" key="3">
    <source>
        <dbReference type="ARBA" id="ARBA00009214"/>
    </source>
</evidence>
<dbReference type="GO" id="GO:0005579">
    <property type="term" value="C:membrane attack complex"/>
    <property type="evidence" value="ECO:0007669"/>
    <property type="project" value="UniProtKB-KW"/>
</dbReference>
<evidence type="ECO:0000259" key="25">
    <source>
        <dbReference type="PROSITE" id="PS51412"/>
    </source>
</evidence>
<dbReference type="InterPro" id="IPR035976">
    <property type="entry name" value="Sushi/SCR/CCP_sf"/>
</dbReference>
<keyword evidence="12" id="KW-0677">Repeat</keyword>
<feature type="domain" description="MACPF" evidence="25">
    <location>
        <begin position="177"/>
        <end position="527"/>
    </location>
</feature>
<dbReference type="PROSITE" id="PS51412">
    <property type="entry name" value="MACPF_2"/>
    <property type="match status" value="1"/>
</dbReference>
<dbReference type="SMART" id="SM00209">
    <property type="entry name" value="TSP1"/>
    <property type="match status" value="3"/>
</dbReference>
<keyword evidence="15" id="KW-0180">Complement pathway</keyword>
<feature type="domain" description="Sushi" evidence="24">
    <location>
        <begin position="707"/>
        <end position="770"/>
    </location>
</feature>
<evidence type="ECO:0000313" key="26">
    <source>
        <dbReference type="Proteomes" id="UP000504632"/>
    </source>
</evidence>
<evidence type="ECO:0000256" key="5">
    <source>
        <dbReference type="ARBA" id="ARBA00022525"/>
    </source>
</evidence>
<keyword evidence="14" id="KW-0391">Immunity</keyword>
<keyword evidence="18 22" id="KW-1015">Disulfide bond</keyword>
<keyword evidence="13" id="KW-0204">Cytolysis</keyword>
<keyword evidence="19" id="KW-0325">Glycoprotein</keyword>
<dbReference type="Pfam" id="PF00057">
    <property type="entry name" value="Ldl_recept_a"/>
    <property type="match status" value="1"/>
</dbReference>
<dbReference type="PANTHER" id="PTHR45742">
    <property type="entry name" value="COMPLEMENT COMPONENT C6"/>
    <property type="match status" value="1"/>
</dbReference>
<name>A0A6J2UYA0_CHACN</name>
<keyword evidence="8" id="KW-0399">Innate immunity</keyword>
<dbReference type="GO" id="GO:0005576">
    <property type="term" value="C:extracellular region"/>
    <property type="evidence" value="ECO:0007669"/>
    <property type="project" value="UniProtKB-SubCell"/>
</dbReference>
<evidence type="ECO:0000256" key="1">
    <source>
        <dbReference type="ARBA" id="ARBA00004276"/>
    </source>
</evidence>
<dbReference type="InterPro" id="IPR048831">
    <property type="entry name" value="C8A_B_C6_EGF-like"/>
</dbReference>
<reference evidence="27" key="1">
    <citation type="submission" date="2025-08" db="UniProtKB">
        <authorList>
            <consortium name="RefSeq"/>
        </authorList>
    </citation>
    <scope>IDENTIFICATION</scope>
</reference>
<dbReference type="GO" id="GO:0031640">
    <property type="term" value="P:killing of cells of another organism"/>
    <property type="evidence" value="ECO:0007669"/>
    <property type="project" value="UniProtKB-KW"/>
</dbReference>
<evidence type="ECO:0000256" key="7">
    <source>
        <dbReference type="ARBA" id="ARBA00022537"/>
    </source>
</evidence>
<evidence type="ECO:0000256" key="23">
    <source>
        <dbReference type="SAM" id="SignalP"/>
    </source>
</evidence>
<dbReference type="InterPro" id="IPR020863">
    <property type="entry name" value="MACPF_CS"/>
</dbReference>
<evidence type="ECO:0000256" key="13">
    <source>
        <dbReference type="ARBA" id="ARBA00022852"/>
    </source>
</evidence>
<dbReference type="InterPro" id="IPR000436">
    <property type="entry name" value="Sushi_SCR_CCP_dom"/>
</dbReference>
<evidence type="ECO:0000256" key="12">
    <source>
        <dbReference type="ARBA" id="ARBA00022737"/>
    </source>
</evidence>
<dbReference type="SUPFAM" id="SSF57535">
    <property type="entry name" value="Complement control module/SCR domain"/>
    <property type="match status" value="2"/>
</dbReference>
<evidence type="ECO:0000256" key="14">
    <source>
        <dbReference type="ARBA" id="ARBA00022859"/>
    </source>
</evidence>
<dbReference type="InterPro" id="IPR020864">
    <property type="entry name" value="MACPF"/>
</dbReference>
<dbReference type="GeneID" id="115807929"/>
<dbReference type="Pfam" id="PF00084">
    <property type="entry name" value="Sushi"/>
    <property type="match status" value="2"/>
</dbReference>
<keyword evidence="11 23" id="KW-0732">Signal</keyword>
<dbReference type="InterPro" id="IPR002172">
    <property type="entry name" value="LDrepeatLR_classA_rpt"/>
</dbReference>
<evidence type="ECO:0000256" key="9">
    <source>
        <dbReference type="ARBA" id="ARBA00022659"/>
    </source>
</evidence>
<proteinExistence type="inferred from homology"/>
<dbReference type="PROSITE" id="PS50092">
    <property type="entry name" value="TSP1"/>
    <property type="match status" value="3"/>
</dbReference>
<protein>
    <submittedName>
        <fullName evidence="27">Complement component C6</fullName>
    </submittedName>
</protein>
<evidence type="ECO:0000256" key="2">
    <source>
        <dbReference type="ARBA" id="ARBA00004613"/>
    </source>
</evidence>
<keyword evidence="26" id="KW-1185">Reference proteome</keyword>
<dbReference type="OrthoDB" id="9867095at2759"/>
<evidence type="ECO:0000256" key="10">
    <source>
        <dbReference type="ARBA" id="ARBA00022692"/>
    </source>
</evidence>
<evidence type="ECO:0000256" key="22">
    <source>
        <dbReference type="PROSITE-ProRule" id="PRU00302"/>
    </source>
</evidence>
<feature type="chain" id="PRO_5026949222" evidence="23">
    <location>
        <begin position="23"/>
        <end position="940"/>
    </location>
</feature>
<dbReference type="FunFam" id="2.20.100.10:FF:000002">
    <property type="entry name" value="Unc-5 netrin receptor C"/>
    <property type="match status" value="1"/>
</dbReference>
<dbReference type="GO" id="GO:0045087">
    <property type="term" value="P:innate immune response"/>
    <property type="evidence" value="ECO:0007669"/>
    <property type="project" value="UniProtKB-KW"/>
</dbReference>
<dbReference type="GO" id="GO:0006958">
    <property type="term" value="P:complement activation, classical pathway"/>
    <property type="evidence" value="ECO:0007669"/>
    <property type="project" value="UniProtKB-KW"/>
</dbReference>
<gene>
    <name evidence="27" type="primary">c6.2</name>
</gene>
<evidence type="ECO:0000256" key="8">
    <source>
        <dbReference type="ARBA" id="ARBA00022588"/>
    </source>
</evidence>
<dbReference type="SUPFAM" id="SSF82895">
    <property type="entry name" value="TSP-1 type 1 repeat"/>
    <property type="match status" value="3"/>
</dbReference>
<dbReference type="Proteomes" id="UP000504632">
    <property type="component" value="Chromosome 3"/>
</dbReference>
<accession>A0A6J2UYA0</accession>
<evidence type="ECO:0000256" key="6">
    <source>
        <dbReference type="ARBA" id="ARBA00022536"/>
    </source>
</evidence>
<keyword evidence="5" id="KW-0964">Secreted</keyword>
<keyword evidence="6" id="KW-0245">EGF-like domain</keyword>
<keyword evidence="7" id="KW-1052">Target cell membrane</keyword>
<comment type="caution">
    <text evidence="22">Lacks conserved residue(s) required for the propagation of feature annotation.</text>
</comment>
<keyword evidence="17" id="KW-0472">Membrane</keyword>